<dbReference type="EMBL" id="VHIR01000008">
    <property type="protein sequence ID" value="TQE43486.1"/>
    <property type="molecule type" value="Genomic_DNA"/>
</dbReference>
<dbReference type="SUPFAM" id="SSF53474">
    <property type="entry name" value="alpha/beta-Hydrolases"/>
    <property type="match status" value="1"/>
</dbReference>
<sequence length="362" mass="38666">MRILPLALAATLTLAAPAAHAQDLSSEAHQLSSTNHGSSRVTVDAVTTLLGALGPNAKLLTDLWAASDAAYPHPITSLPTASITRHKVDGRQERWDIASPAMGRVIEADVLVGTGPVVFLFEGVDSPETSGWIKRGIAQKVFTDSDATVIIPNQGRSSMWQDWRRDDPKLGRMKWETFYTKELAPLVDHEIPNNGKRAAIGLSMGASGAVMMANNNPGFFDAVAGISGCYSTLDPTGRGTVELTVGNGGGSTANMWDASDWKRNDVTSHPEGLRGTRIYLSAATGEVTEADQRGYAGKPLTDQIGGTLLEAGSRQCTQRLDSALTRAGIEHTTNYLDRGVHDWSMFSGQLAPAWAAIRPALY</sequence>
<accession>A0A540R6Y8</accession>
<dbReference type="Gene3D" id="3.40.50.1820">
    <property type="entry name" value="alpha/beta hydrolase"/>
    <property type="match status" value="1"/>
</dbReference>
<dbReference type="PANTHER" id="PTHR48098:SF1">
    <property type="entry name" value="DIACYLGLYCEROL ACYLTRANSFERASE_MYCOLYLTRANSFERASE AG85A"/>
    <property type="match status" value="1"/>
</dbReference>
<dbReference type="InterPro" id="IPR000801">
    <property type="entry name" value="Esterase-like"/>
</dbReference>
<comment type="caution">
    <text evidence="2">The sequence shown here is derived from an EMBL/GenBank/DDBJ whole genome shotgun (WGS) entry which is preliminary data.</text>
</comment>
<dbReference type="AlphaFoldDB" id="A0A540R6Y8"/>
<name>A0A540R6Y8_9CORY</name>
<reference evidence="2 3" key="1">
    <citation type="submission" date="2019-06" db="EMBL/GenBank/DDBJ databases">
        <title>Draft genome of C. phoceense Strain 272.</title>
        <authorList>
            <person name="Pacheco L.G.C."/>
            <person name="Barberis C.M."/>
            <person name="Almuzara M.N."/>
            <person name="Traglia G.M."/>
            <person name="Santos C.S."/>
            <person name="Rocha D.J.P.G."/>
            <person name="Aguiar E.R.G.R."/>
            <person name="Vay C.A."/>
        </authorList>
    </citation>
    <scope>NUCLEOTIDE SEQUENCE [LARGE SCALE GENOMIC DNA]</scope>
    <source>
        <strain evidence="2 3">272</strain>
    </source>
</reference>
<evidence type="ECO:0000313" key="2">
    <source>
        <dbReference type="EMBL" id="TQE43486.1"/>
    </source>
</evidence>
<dbReference type="PANTHER" id="PTHR48098">
    <property type="entry name" value="ENTEROCHELIN ESTERASE-RELATED"/>
    <property type="match status" value="1"/>
</dbReference>
<dbReference type="RefSeq" id="WP_141628915.1">
    <property type="nucleotide sequence ID" value="NZ_VHIR01000008.1"/>
</dbReference>
<dbReference type="InterPro" id="IPR050583">
    <property type="entry name" value="Mycobacterial_A85_antigen"/>
</dbReference>
<evidence type="ECO:0000256" key="1">
    <source>
        <dbReference type="SAM" id="SignalP"/>
    </source>
</evidence>
<dbReference type="STRING" id="1686286.GCA_900092335_02482"/>
<dbReference type="Pfam" id="PF00756">
    <property type="entry name" value="Esterase"/>
    <property type="match status" value="1"/>
</dbReference>
<organism evidence="2 3">
    <name type="scientific">Corynebacterium phoceense</name>
    <dbReference type="NCBI Taxonomy" id="1686286"/>
    <lineage>
        <taxon>Bacteria</taxon>
        <taxon>Bacillati</taxon>
        <taxon>Actinomycetota</taxon>
        <taxon>Actinomycetes</taxon>
        <taxon>Mycobacteriales</taxon>
        <taxon>Corynebacteriaceae</taxon>
        <taxon>Corynebacterium</taxon>
    </lineage>
</organism>
<evidence type="ECO:0000313" key="3">
    <source>
        <dbReference type="Proteomes" id="UP000318080"/>
    </source>
</evidence>
<feature type="chain" id="PRO_5021759902" evidence="1">
    <location>
        <begin position="22"/>
        <end position="362"/>
    </location>
</feature>
<protein>
    <submittedName>
        <fullName evidence="2">Esterase family protein</fullName>
    </submittedName>
</protein>
<keyword evidence="3" id="KW-1185">Reference proteome</keyword>
<proteinExistence type="predicted"/>
<dbReference type="GO" id="GO:0016747">
    <property type="term" value="F:acyltransferase activity, transferring groups other than amino-acyl groups"/>
    <property type="evidence" value="ECO:0007669"/>
    <property type="project" value="TreeGrafter"/>
</dbReference>
<dbReference type="Proteomes" id="UP000318080">
    <property type="component" value="Unassembled WGS sequence"/>
</dbReference>
<gene>
    <name evidence="2" type="ORF">EJK80_06880</name>
</gene>
<dbReference type="InterPro" id="IPR029058">
    <property type="entry name" value="AB_hydrolase_fold"/>
</dbReference>
<feature type="signal peptide" evidence="1">
    <location>
        <begin position="1"/>
        <end position="21"/>
    </location>
</feature>
<keyword evidence="1" id="KW-0732">Signal</keyword>